<sequence>MIKRDSPRQHATCNGWRDDNLRQRKVIEVSESNEDAKVVLFKLGGPTTTFSLSKSDVWVKIDSIFDILSPLEFTVVTGRARYVSQKKITRIRHKTVLTEGLVSFVIAGFEATQAPLSPDGSPGLLAEDDRRTRRRGSQLQRWSICFGTSQIFALSQLTGSGNSNVVSIEQRGATRFPKGDISEATRAVLPILSSPELSRYQRDCCVRLVAFPFRDKARSGLVTRERCHVGSEPGEQDLRLRAFGLDSETMNDLEPK</sequence>
<dbReference type="EMBL" id="JARBHB010000008">
    <property type="protein sequence ID" value="KAJ8878117.1"/>
    <property type="molecule type" value="Genomic_DNA"/>
</dbReference>
<evidence type="ECO:0000313" key="2">
    <source>
        <dbReference type="Proteomes" id="UP001159363"/>
    </source>
</evidence>
<accession>A0ABQ9H1F4</accession>
<proteinExistence type="predicted"/>
<organism evidence="1 2">
    <name type="scientific">Dryococelus australis</name>
    <dbReference type="NCBI Taxonomy" id="614101"/>
    <lineage>
        <taxon>Eukaryota</taxon>
        <taxon>Metazoa</taxon>
        <taxon>Ecdysozoa</taxon>
        <taxon>Arthropoda</taxon>
        <taxon>Hexapoda</taxon>
        <taxon>Insecta</taxon>
        <taxon>Pterygota</taxon>
        <taxon>Neoptera</taxon>
        <taxon>Polyneoptera</taxon>
        <taxon>Phasmatodea</taxon>
        <taxon>Verophasmatodea</taxon>
        <taxon>Anareolatae</taxon>
        <taxon>Phasmatidae</taxon>
        <taxon>Eurycanthinae</taxon>
        <taxon>Dryococelus</taxon>
    </lineage>
</organism>
<dbReference type="Proteomes" id="UP001159363">
    <property type="component" value="Chromosome 7"/>
</dbReference>
<name>A0ABQ9H1F4_9NEOP</name>
<protein>
    <submittedName>
        <fullName evidence="1">Uncharacterized protein</fullName>
    </submittedName>
</protein>
<evidence type="ECO:0000313" key="1">
    <source>
        <dbReference type="EMBL" id="KAJ8878117.1"/>
    </source>
</evidence>
<reference evidence="1 2" key="1">
    <citation type="submission" date="2023-02" db="EMBL/GenBank/DDBJ databases">
        <title>LHISI_Scaffold_Assembly.</title>
        <authorList>
            <person name="Stuart O.P."/>
            <person name="Cleave R."/>
            <person name="Magrath M.J.L."/>
            <person name="Mikheyev A.S."/>
        </authorList>
    </citation>
    <scope>NUCLEOTIDE SEQUENCE [LARGE SCALE GENOMIC DNA]</scope>
    <source>
        <strain evidence="1">Daus_M_001</strain>
        <tissue evidence="1">Leg muscle</tissue>
    </source>
</reference>
<gene>
    <name evidence="1" type="ORF">PR048_022584</name>
</gene>
<comment type="caution">
    <text evidence="1">The sequence shown here is derived from an EMBL/GenBank/DDBJ whole genome shotgun (WGS) entry which is preliminary data.</text>
</comment>
<keyword evidence="2" id="KW-1185">Reference proteome</keyword>